<sequence length="725" mass="83128">MYFLLLIVSFTATTLCLFSLYEARNGPYTAIRLSFLISLILHAVVIFLYNEIFSYFNLITPLTARIYWLVMALATGGWLFYTLRGNISVRHLYRQVEGILRLTHIDGRSRFLVYTGLVLVILPLLALALYAPPNNYDSHHYHLSRVLYWLADQNLDHFPTMHVQQLYHNVFAEYLILHSFLLVGSDQLANLFQFGAMLGSVVAVSLLGKCLGLTYRGQLLAGILMACLPIGLFESTTTQNDYVACFFFISFVFFGYWFLDRPTRLTLAWCLLSLVFGGFTKYTILFFALPFVLYFAWMIIKKQGFLFGLGTLTGAVLLFGLIFAPFFSRNYEAFGSIMSPKEDARLVSEKIPVDKFSVPYSISNVIKNAGLHIGLPYQPYNRRAESVVAGIHRLLGVPLSEPAISKDVFTVKFSMQEDMAPNTFHFFLLLITALILFFHRGHWSAKLMFGLGLLGFVFFSSTFKFQQFSSRTHMPFFAIGCVISAYTFQAVLKRTGFYLVLILYVLSLTVVLGNPGKMVVPMRYLGKRLVAYIPSSICSENANQRQLFQQVLGPYYVHTATSYAQCYSVRRAYTYNERKTIFHKLDSIDYYKHDKEESILFESRAQAYFANHISEYDDYAPLLPYVGPDVQNIAMMFNNDSGFYHYWSALSLQVDHPIRMAYNRYFSEYADLPNAKRPFCYNYILTNDITLVHELIKPDAIADMHSSGKLILIHLKQPSCQTYQF</sequence>
<name>A0A1I2AXD1_9BACT</name>
<organism evidence="2 3">
    <name type="scientific">Spirosoma endophyticum</name>
    <dbReference type="NCBI Taxonomy" id="662367"/>
    <lineage>
        <taxon>Bacteria</taxon>
        <taxon>Pseudomonadati</taxon>
        <taxon>Bacteroidota</taxon>
        <taxon>Cytophagia</taxon>
        <taxon>Cytophagales</taxon>
        <taxon>Cytophagaceae</taxon>
        <taxon>Spirosoma</taxon>
    </lineage>
</organism>
<reference evidence="2 3" key="1">
    <citation type="submission" date="2016-10" db="EMBL/GenBank/DDBJ databases">
        <authorList>
            <person name="de Groot N.N."/>
        </authorList>
    </citation>
    <scope>NUCLEOTIDE SEQUENCE [LARGE SCALE GENOMIC DNA]</scope>
    <source>
        <strain evidence="2 3">DSM 26130</strain>
    </source>
</reference>
<protein>
    <recommendedName>
        <fullName evidence="4">Dolichyl-phosphate-mannose-protein mannosyltransferase</fullName>
    </recommendedName>
</protein>
<feature type="transmembrane region" description="Helical" evidence="1">
    <location>
        <begin position="475"/>
        <end position="492"/>
    </location>
</feature>
<feature type="transmembrane region" description="Helical" evidence="1">
    <location>
        <begin position="305"/>
        <end position="328"/>
    </location>
</feature>
<dbReference type="Proteomes" id="UP000198598">
    <property type="component" value="Unassembled WGS sequence"/>
</dbReference>
<feature type="transmembrane region" description="Helical" evidence="1">
    <location>
        <begin position="445"/>
        <end position="463"/>
    </location>
</feature>
<feature type="transmembrane region" description="Helical" evidence="1">
    <location>
        <begin position="498"/>
        <end position="520"/>
    </location>
</feature>
<gene>
    <name evidence="2" type="ORF">SAMN05216167_114119</name>
</gene>
<feature type="transmembrane region" description="Helical" evidence="1">
    <location>
        <begin position="6"/>
        <end position="23"/>
    </location>
</feature>
<keyword evidence="1" id="KW-1133">Transmembrane helix</keyword>
<keyword evidence="3" id="KW-1185">Reference proteome</keyword>
<dbReference type="RefSeq" id="WP_143100756.1">
    <property type="nucleotide sequence ID" value="NZ_FOLQ01000014.1"/>
</dbReference>
<dbReference type="EMBL" id="FOLQ01000014">
    <property type="protein sequence ID" value="SFE48614.1"/>
    <property type="molecule type" value="Genomic_DNA"/>
</dbReference>
<feature type="transmembrane region" description="Helical" evidence="1">
    <location>
        <begin position="62"/>
        <end position="81"/>
    </location>
</feature>
<feature type="transmembrane region" description="Helical" evidence="1">
    <location>
        <begin position="188"/>
        <end position="207"/>
    </location>
</feature>
<feature type="transmembrane region" description="Helical" evidence="1">
    <location>
        <begin position="422"/>
        <end position="439"/>
    </location>
</feature>
<dbReference type="AlphaFoldDB" id="A0A1I2AXD1"/>
<evidence type="ECO:0000313" key="3">
    <source>
        <dbReference type="Proteomes" id="UP000198598"/>
    </source>
</evidence>
<feature type="transmembrane region" description="Helical" evidence="1">
    <location>
        <begin position="266"/>
        <end position="299"/>
    </location>
</feature>
<proteinExistence type="predicted"/>
<keyword evidence="1" id="KW-0472">Membrane</keyword>
<feature type="transmembrane region" description="Helical" evidence="1">
    <location>
        <begin position="241"/>
        <end position="259"/>
    </location>
</feature>
<evidence type="ECO:0000256" key="1">
    <source>
        <dbReference type="SAM" id="Phobius"/>
    </source>
</evidence>
<keyword evidence="1" id="KW-0812">Transmembrane</keyword>
<dbReference type="STRING" id="662367.SAMN05216167_114119"/>
<dbReference type="OrthoDB" id="9764517at2"/>
<evidence type="ECO:0008006" key="4">
    <source>
        <dbReference type="Google" id="ProtNLM"/>
    </source>
</evidence>
<accession>A0A1I2AXD1</accession>
<feature type="transmembrane region" description="Helical" evidence="1">
    <location>
        <begin position="111"/>
        <end position="131"/>
    </location>
</feature>
<evidence type="ECO:0000313" key="2">
    <source>
        <dbReference type="EMBL" id="SFE48614.1"/>
    </source>
</evidence>
<feature type="transmembrane region" description="Helical" evidence="1">
    <location>
        <begin position="30"/>
        <end position="50"/>
    </location>
</feature>